<feature type="region of interest" description="Disordered" evidence="1">
    <location>
        <begin position="1"/>
        <end position="20"/>
    </location>
</feature>
<protein>
    <submittedName>
        <fullName evidence="2">Uncharacterized protein</fullName>
    </submittedName>
</protein>
<reference evidence="2 3" key="1">
    <citation type="journal article" date="2015" name="Genome Biol.">
        <title>Comparative genomics of Steinernema reveals deeply conserved gene regulatory networks.</title>
        <authorList>
            <person name="Dillman A.R."/>
            <person name="Macchietto M."/>
            <person name="Porter C.F."/>
            <person name="Rogers A."/>
            <person name="Williams B."/>
            <person name="Antoshechkin I."/>
            <person name="Lee M.M."/>
            <person name="Goodwin Z."/>
            <person name="Lu X."/>
            <person name="Lewis E.E."/>
            <person name="Goodrich-Blair H."/>
            <person name="Stock S.P."/>
            <person name="Adams B.J."/>
            <person name="Sternberg P.W."/>
            <person name="Mortazavi A."/>
        </authorList>
    </citation>
    <scope>NUCLEOTIDE SEQUENCE [LARGE SCALE GENOMIC DNA]</scope>
    <source>
        <strain evidence="2 3">ALL</strain>
    </source>
</reference>
<reference evidence="2 3" key="2">
    <citation type="journal article" date="2019" name="G3 (Bethesda)">
        <title>Hybrid Assembly of the Genome of the Entomopathogenic Nematode Steinernema carpocapsae Identifies the X-Chromosome.</title>
        <authorList>
            <person name="Serra L."/>
            <person name="Macchietto M."/>
            <person name="Macias-Munoz A."/>
            <person name="McGill C.J."/>
            <person name="Rodriguez I.M."/>
            <person name="Rodriguez B."/>
            <person name="Murad R."/>
            <person name="Mortazavi A."/>
        </authorList>
    </citation>
    <scope>NUCLEOTIDE SEQUENCE [LARGE SCALE GENOMIC DNA]</scope>
    <source>
        <strain evidence="2 3">ALL</strain>
    </source>
</reference>
<dbReference type="EMBL" id="AZBU02000001">
    <property type="protein sequence ID" value="TMS33586.1"/>
    <property type="molecule type" value="Genomic_DNA"/>
</dbReference>
<name>A0A4U8UL70_STECR</name>
<comment type="caution">
    <text evidence="2">The sequence shown here is derived from an EMBL/GenBank/DDBJ whole genome shotgun (WGS) entry which is preliminary data.</text>
</comment>
<gene>
    <name evidence="2" type="ORF">L596_001309</name>
</gene>
<sequence>MSLSRKLRDNELDSMHPFSKAEQDAMDQEVLDIVGDAETDDGDLVDYNRRGSARQTTKDRIAQLESLIKRIFDAVNNPVHPRFRMTLTIHWIRVYLHNNVTFDKNVSYEFAVTSTHGDVAETTGISGIGELEARGFIDIPLHHVFEDLPRGYETSVKIYALRIESPVKKSAWTHLRRLLVATPLGYLLGGASLHPECEESEPTSPEAEEFSLCGTLKLTQMNGGMHTTQLDDAKFLLEGTIDILSTLSLHPEKEGT</sequence>
<accession>A0A4U8UL70</accession>
<keyword evidence="3" id="KW-1185">Reference proteome</keyword>
<evidence type="ECO:0000313" key="3">
    <source>
        <dbReference type="Proteomes" id="UP000298663"/>
    </source>
</evidence>
<dbReference type="Proteomes" id="UP000298663">
    <property type="component" value="Unassembled WGS sequence"/>
</dbReference>
<organism evidence="2 3">
    <name type="scientific">Steinernema carpocapsae</name>
    <name type="common">Entomopathogenic nematode</name>
    <dbReference type="NCBI Taxonomy" id="34508"/>
    <lineage>
        <taxon>Eukaryota</taxon>
        <taxon>Metazoa</taxon>
        <taxon>Ecdysozoa</taxon>
        <taxon>Nematoda</taxon>
        <taxon>Chromadorea</taxon>
        <taxon>Rhabditida</taxon>
        <taxon>Tylenchina</taxon>
        <taxon>Panagrolaimomorpha</taxon>
        <taxon>Strongyloidoidea</taxon>
        <taxon>Steinernematidae</taxon>
        <taxon>Steinernema</taxon>
    </lineage>
</organism>
<evidence type="ECO:0000313" key="2">
    <source>
        <dbReference type="EMBL" id="TMS33586.1"/>
    </source>
</evidence>
<dbReference type="AlphaFoldDB" id="A0A4U8UL70"/>
<evidence type="ECO:0000256" key="1">
    <source>
        <dbReference type="SAM" id="MobiDB-lite"/>
    </source>
</evidence>
<proteinExistence type="predicted"/>